<keyword evidence="3" id="KW-1185">Reference proteome</keyword>
<dbReference type="InterPro" id="IPR020904">
    <property type="entry name" value="Sc_DH/Rdtase_CS"/>
</dbReference>
<comment type="caution">
    <text evidence="2">The sequence shown here is derived from an EMBL/GenBank/DDBJ whole genome shotgun (WGS) entry which is preliminary data.</text>
</comment>
<dbReference type="PANTHER" id="PTHR43943:SF2">
    <property type="entry name" value="DEHYDROGENASE_REDUCTASE 4"/>
    <property type="match status" value="1"/>
</dbReference>
<organism evidence="2 3">
    <name type="scientific">Reichenbachiella ulvae</name>
    <dbReference type="NCBI Taxonomy" id="2980104"/>
    <lineage>
        <taxon>Bacteria</taxon>
        <taxon>Pseudomonadati</taxon>
        <taxon>Bacteroidota</taxon>
        <taxon>Cytophagia</taxon>
        <taxon>Cytophagales</taxon>
        <taxon>Reichenbachiellaceae</taxon>
        <taxon>Reichenbachiella</taxon>
    </lineage>
</organism>
<dbReference type="EC" id="1.1.1.47" evidence="2"/>
<sequence>MKLENKVAVITGGNSGIGLATAKLFVQEGAKVVITGRRQEALDEAVKEIGGGSIAVLANAKDIDANKAAIEKAVATFGKIDILFLNAGIAHFMPMSDITEEHFNETFDTNVKGPFFTIKHAIPHLNEGAVILSNTSVVHHKGFAGSGIYSATKAALRSVTRVLANELKEKKIRTVSLAPGPVETPIYGKMDMTEDQLNGMAAGFAAQVPLGRFGASEELAKAALFLVSDDASFITGEELIVDGGIGQV</sequence>
<name>A0ABT3CXS8_9BACT</name>
<dbReference type="RefSeq" id="WP_264139141.1">
    <property type="nucleotide sequence ID" value="NZ_JAOYOD010000001.1"/>
</dbReference>
<dbReference type="PRINTS" id="PR00080">
    <property type="entry name" value="SDRFAMILY"/>
</dbReference>
<dbReference type="CDD" id="cd05233">
    <property type="entry name" value="SDR_c"/>
    <property type="match status" value="1"/>
</dbReference>
<accession>A0ABT3CXS8</accession>
<gene>
    <name evidence="2" type="ORF">N7U62_16525</name>
</gene>
<dbReference type="EMBL" id="JAOYOD010000001">
    <property type="protein sequence ID" value="MCV9388290.1"/>
    <property type="molecule type" value="Genomic_DNA"/>
</dbReference>
<dbReference type="PRINTS" id="PR00081">
    <property type="entry name" value="GDHRDH"/>
</dbReference>
<dbReference type="InterPro" id="IPR002347">
    <property type="entry name" value="SDR_fam"/>
</dbReference>
<protein>
    <submittedName>
        <fullName evidence="2">Glucose 1-dehydrogenase</fullName>
        <ecNumber evidence="2">1.1.1.47</ecNumber>
    </submittedName>
</protein>
<evidence type="ECO:0000313" key="3">
    <source>
        <dbReference type="Proteomes" id="UP001300692"/>
    </source>
</evidence>
<dbReference type="PROSITE" id="PS00061">
    <property type="entry name" value="ADH_SHORT"/>
    <property type="match status" value="1"/>
</dbReference>
<proteinExistence type="inferred from homology"/>
<dbReference type="Proteomes" id="UP001300692">
    <property type="component" value="Unassembled WGS sequence"/>
</dbReference>
<dbReference type="InterPro" id="IPR036291">
    <property type="entry name" value="NAD(P)-bd_dom_sf"/>
</dbReference>
<keyword evidence="2" id="KW-0560">Oxidoreductase</keyword>
<reference evidence="2 3" key="1">
    <citation type="submission" date="2022-10" db="EMBL/GenBank/DDBJ databases">
        <title>Comparative genomics and taxonomic characterization of three novel marine species of genus Reichenbachiella exhibiting antioxidant and polysaccharide degradation activities.</title>
        <authorList>
            <person name="Muhammad N."/>
            <person name="Lee Y.-J."/>
            <person name="Ko J."/>
            <person name="Kim S.-G."/>
        </authorList>
    </citation>
    <scope>NUCLEOTIDE SEQUENCE [LARGE SCALE GENOMIC DNA]</scope>
    <source>
        <strain evidence="2 3">ABR2-5</strain>
    </source>
</reference>
<dbReference type="GO" id="GO:0047936">
    <property type="term" value="F:glucose 1-dehydrogenase [NAD(P)+] activity"/>
    <property type="evidence" value="ECO:0007669"/>
    <property type="project" value="UniProtKB-EC"/>
</dbReference>
<evidence type="ECO:0000313" key="2">
    <source>
        <dbReference type="EMBL" id="MCV9388290.1"/>
    </source>
</evidence>
<dbReference type="SUPFAM" id="SSF51735">
    <property type="entry name" value="NAD(P)-binding Rossmann-fold domains"/>
    <property type="match status" value="1"/>
</dbReference>
<dbReference type="Gene3D" id="3.40.50.720">
    <property type="entry name" value="NAD(P)-binding Rossmann-like Domain"/>
    <property type="match status" value="1"/>
</dbReference>
<dbReference type="NCBIfam" id="NF005559">
    <property type="entry name" value="PRK07231.1"/>
    <property type="match status" value="1"/>
</dbReference>
<comment type="similarity">
    <text evidence="1">Belongs to the short-chain dehydrogenases/reductases (SDR) family.</text>
</comment>
<evidence type="ECO:0000256" key="1">
    <source>
        <dbReference type="ARBA" id="ARBA00006484"/>
    </source>
</evidence>
<dbReference type="PANTHER" id="PTHR43943">
    <property type="entry name" value="DEHYDROGENASE/REDUCTASE (SDR FAMILY) MEMBER 4"/>
    <property type="match status" value="1"/>
</dbReference>
<dbReference type="Pfam" id="PF13561">
    <property type="entry name" value="adh_short_C2"/>
    <property type="match status" value="1"/>
</dbReference>